<keyword evidence="4" id="KW-1185">Reference proteome</keyword>
<name>A0A0A2T4I5_9GAMM</name>
<keyword evidence="2" id="KW-0732">Signal</keyword>
<sequence length="530" mass="57870">MKFNRIILALACLSSPLYADQDQQLKSEIQRLQHQAEDLQAQLDKLQHQLASHKKSLQSHKHKVVVEKPQPEANSTSHSEHVKQAQYHTTHITVHAPDAHPESISFYPTALVADNRVVTYIAGTPVVSSPYLGDRPAFDGSDYIVNISSINRDIRLMQQRRRLYRAYQEIGYPIPHMPIIALSGKAEPAATLNNPFRSTNTDGDITLGSSELDVAAALNENVEAYIAIAYDESPPAIGPRVNNSAFNLNMGFVNIGNLDKSPLYFTAGQVYVPFGRYSSSMISAPVTMNLARTKTRPVIFGYKSQEDTGPFAAVYGYRSDTTLGKSGVGGVNLGYIFGFNNDLNGEIGTGFISSIDDAGGMQSTGSDVGTTFGGFGSITNGNENVRKTKAVDVHGNIGYDRYNFTAEWVGAIQNFRPQDLSFNGQGARPQAIQTEAGMTFKAFNRPASIGLGYQWTKEALALNLPKRRYMGVFNISIWKDTVESIEYRHDIDYGITQFANGAAPIGSINLPTLGTGKSADTVSAQIGVYF</sequence>
<reference evidence="3 4" key="1">
    <citation type="submission" date="2014-05" db="EMBL/GenBank/DDBJ databases">
        <authorList>
            <person name="Rizzardi K."/>
            <person name="Winiecka-Krusnell J."/>
            <person name="Ramliden M."/>
            <person name="Alm E."/>
            <person name="Andersson S."/>
            <person name="Byfors S."/>
        </authorList>
    </citation>
    <scope>NUCLEOTIDE SEQUENCE [LARGE SCALE GENOMIC DNA]</scope>
    <source>
        <strain evidence="3 4">LEGN</strain>
    </source>
</reference>
<dbReference type="NCBIfam" id="NF033652">
    <property type="entry name" value="LbtU_sider_porin"/>
    <property type="match status" value="1"/>
</dbReference>
<feature type="coiled-coil region" evidence="1">
    <location>
        <begin position="22"/>
        <end position="63"/>
    </location>
</feature>
<keyword evidence="1" id="KW-0175">Coiled coil</keyword>
<evidence type="ECO:0008006" key="5">
    <source>
        <dbReference type="Google" id="ProtNLM"/>
    </source>
</evidence>
<comment type="caution">
    <text evidence="3">The sequence shown here is derived from an EMBL/GenBank/DDBJ whole genome shotgun (WGS) entry which is preliminary data.</text>
</comment>
<evidence type="ECO:0000313" key="3">
    <source>
        <dbReference type="EMBL" id="KGP62333.1"/>
    </source>
</evidence>
<accession>A0A0A2T4I5</accession>
<feature type="signal peptide" evidence="2">
    <location>
        <begin position="1"/>
        <end position="19"/>
    </location>
</feature>
<protein>
    <recommendedName>
        <fullName evidence="5">Coiled-coil protein</fullName>
    </recommendedName>
</protein>
<dbReference type="STRING" id="1498499.EP47_13170"/>
<dbReference type="EMBL" id="JNCF01000078">
    <property type="protein sequence ID" value="KGP62333.1"/>
    <property type="molecule type" value="Genomic_DNA"/>
</dbReference>
<feature type="chain" id="PRO_5001993957" description="Coiled-coil protein" evidence="2">
    <location>
        <begin position="20"/>
        <end position="530"/>
    </location>
</feature>
<dbReference type="OrthoDB" id="5417572at2"/>
<evidence type="ECO:0000313" key="4">
    <source>
        <dbReference type="Proteomes" id="UP000054422"/>
    </source>
</evidence>
<dbReference type="RefSeq" id="WP_035891264.1">
    <property type="nucleotide sequence ID" value="NZ_JNCF01000078.1"/>
</dbReference>
<dbReference type="AlphaFoldDB" id="A0A0A2T4I5"/>
<gene>
    <name evidence="3" type="ORF">EP47_13170</name>
</gene>
<dbReference type="Proteomes" id="UP000054422">
    <property type="component" value="Unassembled WGS sequence"/>
</dbReference>
<evidence type="ECO:0000256" key="1">
    <source>
        <dbReference type="SAM" id="Coils"/>
    </source>
</evidence>
<evidence type="ECO:0000256" key="2">
    <source>
        <dbReference type="SAM" id="SignalP"/>
    </source>
</evidence>
<organism evidence="3 4">
    <name type="scientific">Legionella norrlandica</name>
    <dbReference type="NCBI Taxonomy" id="1498499"/>
    <lineage>
        <taxon>Bacteria</taxon>
        <taxon>Pseudomonadati</taxon>
        <taxon>Pseudomonadota</taxon>
        <taxon>Gammaproteobacteria</taxon>
        <taxon>Legionellales</taxon>
        <taxon>Legionellaceae</taxon>
        <taxon>Legionella</taxon>
    </lineage>
</organism>
<proteinExistence type="predicted"/>